<dbReference type="Proteomes" id="UP000278627">
    <property type="component" value="Unassembled WGS sequence"/>
</dbReference>
<proteinExistence type="predicted"/>
<dbReference type="WBParaSite" id="BPAG_0000257701-mRNA-1">
    <property type="protein sequence ID" value="BPAG_0000257701-mRNA-1"/>
    <property type="gene ID" value="BPAG_0000257701"/>
</dbReference>
<evidence type="ECO:0000313" key="3">
    <source>
        <dbReference type="WBParaSite" id="BPAG_0000257701-mRNA-1"/>
    </source>
</evidence>
<evidence type="ECO:0000313" key="1">
    <source>
        <dbReference type="EMBL" id="VDN83733.1"/>
    </source>
</evidence>
<name>A0A0N4T2Z7_BRUPA</name>
<organism evidence="3">
    <name type="scientific">Brugia pahangi</name>
    <name type="common">Filarial nematode worm</name>
    <dbReference type="NCBI Taxonomy" id="6280"/>
    <lineage>
        <taxon>Eukaryota</taxon>
        <taxon>Metazoa</taxon>
        <taxon>Ecdysozoa</taxon>
        <taxon>Nematoda</taxon>
        <taxon>Chromadorea</taxon>
        <taxon>Rhabditida</taxon>
        <taxon>Spirurina</taxon>
        <taxon>Spiruromorpha</taxon>
        <taxon>Filarioidea</taxon>
        <taxon>Onchocercidae</taxon>
        <taxon>Brugia</taxon>
    </lineage>
</organism>
<sequence length="172" mass="19772">MEREEKLVARQSEICQFFCCNLKINHAQKERKSLNIARRPAYFGTAHSRAKNCNSFEIYNDSEQLLLISSSSPLKSRLLLKLIFFKRNLQNMRNTDLQYMKVTPSKVKKFLEKPDILSGVLIHGNDNSKVDFFTQEIVASLSEYSVQMMDFAMVNKSTGLLFSELANISMST</sequence>
<accession>A0A0N4T2Z7</accession>
<gene>
    <name evidence="1" type="ORF">BPAG_LOCUS2547</name>
</gene>
<protein>
    <submittedName>
        <fullName evidence="3">MPN domain-containing protein</fullName>
    </submittedName>
</protein>
<keyword evidence="2" id="KW-1185">Reference proteome</keyword>
<dbReference type="EMBL" id="UZAD01000398">
    <property type="protein sequence ID" value="VDN83733.1"/>
    <property type="molecule type" value="Genomic_DNA"/>
</dbReference>
<evidence type="ECO:0000313" key="2">
    <source>
        <dbReference type="Proteomes" id="UP000278627"/>
    </source>
</evidence>
<reference evidence="1 2" key="2">
    <citation type="submission" date="2018-11" db="EMBL/GenBank/DDBJ databases">
        <authorList>
            <consortium name="Pathogen Informatics"/>
        </authorList>
    </citation>
    <scope>NUCLEOTIDE SEQUENCE [LARGE SCALE GENOMIC DNA]</scope>
</reference>
<dbReference type="AlphaFoldDB" id="A0A0N4T2Z7"/>
<reference evidence="3" key="1">
    <citation type="submission" date="2017-02" db="UniProtKB">
        <authorList>
            <consortium name="WormBaseParasite"/>
        </authorList>
    </citation>
    <scope>IDENTIFICATION</scope>
</reference>